<keyword evidence="3" id="KW-1185">Reference proteome</keyword>
<accession>A0A0M8MMJ9</accession>
<dbReference type="OrthoDB" id="2183194at2"/>
<organism evidence="2 3">
    <name type="scientific">Microbacterium aurantiacum</name>
    <dbReference type="NCBI Taxonomy" id="162393"/>
    <lineage>
        <taxon>Bacteria</taxon>
        <taxon>Bacillati</taxon>
        <taxon>Actinomycetota</taxon>
        <taxon>Actinomycetes</taxon>
        <taxon>Micrococcales</taxon>
        <taxon>Microbacteriaceae</taxon>
        <taxon>Microbacterium</taxon>
    </lineage>
</organism>
<evidence type="ECO:0000313" key="3">
    <source>
        <dbReference type="Proteomes" id="UP000037737"/>
    </source>
</evidence>
<dbReference type="KEGG" id="mcw:A8L33_10535"/>
<evidence type="ECO:0000313" key="2">
    <source>
        <dbReference type="EMBL" id="KOS10080.1"/>
    </source>
</evidence>
<dbReference type="Proteomes" id="UP000037737">
    <property type="component" value="Unassembled WGS sequence"/>
</dbReference>
<sequence>MQELNGENRDAISANAGYQAALAGIADEAASAGTSLDQNTVAGSANAAMLADVASKAQAAAEAQHEVDIANLGSTTAAEKYAATLGAQRQAFIDSATAAGCNADEVQALADQVFALPSEREIDILADTGQARSGVNEFIRDYAGASFNMYVNAIGTAGGGGRAMQSNAMGNLYVGARRRSSPRAGSLSGSTRSRRVGFTNSRRRTTRRTSASTRHAVTGAWTFGRRPGGCLGHGCRRARRRSRRPPHR</sequence>
<protein>
    <submittedName>
        <fullName evidence="2">Uncharacterized protein</fullName>
    </submittedName>
</protein>
<name>A0A0M8MMJ9_9MICO</name>
<gene>
    <name evidence="2" type="ORF">XI38_12560</name>
</gene>
<dbReference type="EMBL" id="LAVO01000013">
    <property type="protein sequence ID" value="KOS10080.1"/>
    <property type="molecule type" value="Genomic_DNA"/>
</dbReference>
<evidence type="ECO:0000256" key="1">
    <source>
        <dbReference type="SAM" id="MobiDB-lite"/>
    </source>
</evidence>
<reference evidence="2" key="1">
    <citation type="submission" date="2015-04" db="EMBL/GenBank/DDBJ databases">
        <title>Complete genome sequence of Microbacterium chocolatum SIT 101, a bacterium enantioselectively hydrolyzing mesomeric diesters.</title>
        <authorList>
            <person name="Li X."/>
            <person name="Xu Y."/>
        </authorList>
    </citation>
    <scope>NUCLEOTIDE SEQUENCE [LARGE SCALE GENOMIC DNA]</scope>
    <source>
        <strain evidence="2">SIT 101</strain>
    </source>
</reference>
<proteinExistence type="predicted"/>
<comment type="caution">
    <text evidence="2">The sequence shown here is derived from an EMBL/GenBank/DDBJ whole genome shotgun (WGS) entry which is preliminary data.</text>
</comment>
<feature type="region of interest" description="Disordered" evidence="1">
    <location>
        <begin position="179"/>
        <end position="223"/>
    </location>
</feature>
<dbReference type="PATRIC" id="fig|84292.3.peg.2552"/>
<dbReference type="AlphaFoldDB" id="A0A0M8MMJ9"/>